<dbReference type="Proteomes" id="UP000238350">
    <property type="component" value="Unassembled WGS sequence"/>
</dbReference>
<evidence type="ECO:0000313" key="2">
    <source>
        <dbReference type="Proteomes" id="UP000238350"/>
    </source>
</evidence>
<proteinExistence type="predicted"/>
<accession>A0A2T0FC13</accession>
<dbReference type="RefSeq" id="XP_024662482.1">
    <property type="nucleotide sequence ID" value="XM_024806714.1"/>
</dbReference>
<dbReference type="InterPro" id="IPR031342">
    <property type="entry name" value="Mug163-like"/>
</dbReference>
<dbReference type="EMBL" id="NDIQ01000001">
    <property type="protein sequence ID" value="PRT52536.1"/>
    <property type="molecule type" value="Genomic_DNA"/>
</dbReference>
<dbReference type="GeneID" id="36513905"/>
<reference evidence="1 2" key="1">
    <citation type="submission" date="2017-04" db="EMBL/GenBank/DDBJ databases">
        <title>Genome sequencing of [Candida] sorbophila.</title>
        <authorList>
            <person name="Ahn J.O."/>
        </authorList>
    </citation>
    <scope>NUCLEOTIDE SEQUENCE [LARGE SCALE GENOMIC DNA]</scope>
    <source>
        <strain evidence="1 2">DS02</strain>
    </source>
</reference>
<sequence length="204" mass="23655">MLRFTRANWYRFGSAKRPFTRFYATEPEKNERLANLGSTIQVLQDNIPLLLTKNLPYEIIHPDICFCLFPETHGIQAAGFKTYNTMVKLLQLATRSLLLPNRSQLMILAMYMNKDDKDPQLQVNWRSISPDRATPQPIDPFSNPLSIFQPGQIIKSLGMMPDEYPIIAGSFEFRFDRDCDKIVYHCIRDVEYLHRPSAEPVITN</sequence>
<dbReference type="OrthoDB" id="5329385at2759"/>
<dbReference type="AlphaFoldDB" id="A0A2T0FC13"/>
<protein>
    <submittedName>
        <fullName evidence="1">Uncharacterized protein</fullName>
    </submittedName>
</protein>
<organism evidence="1 2">
    <name type="scientific">Wickerhamiella sorbophila</name>
    <dbReference type="NCBI Taxonomy" id="45607"/>
    <lineage>
        <taxon>Eukaryota</taxon>
        <taxon>Fungi</taxon>
        <taxon>Dikarya</taxon>
        <taxon>Ascomycota</taxon>
        <taxon>Saccharomycotina</taxon>
        <taxon>Dipodascomycetes</taxon>
        <taxon>Dipodascales</taxon>
        <taxon>Trichomonascaceae</taxon>
        <taxon>Wickerhamiella</taxon>
    </lineage>
</organism>
<keyword evidence="2" id="KW-1185">Reference proteome</keyword>
<dbReference type="Pfam" id="PF17119">
    <property type="entry name" value="MMU163"/>
    <property type="match status" value="1"/>
</dbReference>
<comment type="caution">
    <text evidence="1">The sequence shown here is derived from an EMBL/GenBank/DDBJ whole genome shotgun (WGS) entry which is preliminary data.</text>
</comment>
<name>A0A2T0FC13_9ASCO</name>
<gene>
    <name evidence="1" type="ORF">B9G98_00156</name>
</gene>
<evidence type="ECO:0000313" key="1">
    <source>
        <dbReference type="EMBL" id="PRT52536.1"/>
    </source>
</evidence>